<dbReference type="GO" id="GO:0008270">
    <property type="term" value="F:zinc ion binding"/>
    <property type="evidence" value="ECO:0007669"/>
    <property type="project" value="InterPro"/>
</dbReference>
<dbReference type="OrthoDB" id="9812621at2"/>
<dbReference type="CDD" id="cd06583">
    <property type="entry name" value="PGRP"/>
    <property type="match status" value="1"/>
</dbReference>
<evidence type="ECO:0000259" key="8">
    <source>
        <dbReference type="SMART" id="SM00644"/>
    </source>
</evidence>
<dbReference type="STRING" id="745820.SAMN04488053_11026"/>
<dbReference type="EC" id="3.5.1.28" evidence="3"/>
<comment type="similarity">
    <text evidence="2">Belongs to the N-acetylmuramoyl-L-alanine amidase 2 family.</text>
</comment>
<dbReference type="Proteomes" id="UP000198778">
    <property type="component" value="Unassembled WGS sequence"/>
</dbReference>
<dbReference type="InterPro" id="IPR036505">
    <property type="entry name" value="Amidase/PGRP_sf"/>
</dbReference>
<dbReference type="PANTHER" id="PTHR30417">
    <property type="entry name" value="N-ACETYLMURAMOYL-L-ALANINE AMIDASE AMID"/>
    <property type="match status" value="1"/>
</dbReference>
<dbReference type="Gene3D" id="3.40.80.10">
    <property type="entry name" value="Peptidoglycan recognition protein-like"/>
    <property type="match status" value="1"/>
</dbReference>
<dbReference type="SMART" id="SM00644">
    <property type="entry name" value="Ami_2"/>
    <property type="match status" value="1"/>
</dbReference>
<evidence type="ECO:0000256" key="2">
    <source>
        <dbReference type="ARBA" id="ARBA00007553"/>
    </source>
</evidence>
<keyword evidence="5" id="KW-0961">Cell wall biogenesis/degradation</keyword>
<evidence type="ECO:0000259" key="9">
    <source>
        <dbReference type="SMART" id="SM00701"/>
    </source>
</evidence>
<dbReference type="InterPro" id="IPR002477">
    <property type="entry name" value="Peptidoglycan-bd-like"/>
</dbReference>
<name>A0A1H0I738_9BACI</name>
<evidence type="ECO:0000313" key="11">
    <source>
        <dbReference type="Proteomes" id="UP000198778"/>
    </source>
</evidence>
<evidence type="ECO:0000256" key="6">
    <source>
        <dbReference type="ARBA" id="ARBA00030881"/>
    </source>
</evidence>
<comment type="catalytic activity">
    <reaction evidence="1">
        <text>Hydrolyzes the link between N-acetylmuramoyl residues and L-amino acid residues in certain cell-wall glycopeptides.</text>
        <dbReference type="EC" id="3.5.1.28"/>
    </reaction>
</comment>
<dbReference type="Pfam" id="PF01510">
    <property type="entry name" value="Amidase_2"/>
    <property type="match status" value="1"/>
</dbReference>
<evidence type="ECO:0000256" key="7">
    <source>
        <dbReference type="ARBA" id="ARBA00032390"/>
    </source>
</evidence>
<feature type="domain" description="N-acetylmuramoyl-L-alanine amidase" evidence="8">
    <location>
        <begin position="12"/>
        <end position="139"/>
    </location>
</feature>
<dbReference type="GO" id="GO:0009253">
    <property type="term" value="P:peptidoglycan catabolic process"/>
    <property type="evidence" value="ECO:0007669"/>
    <property type="project" value="InterPro"/>
</dbReference>
<dbReference type="InterPro" id="IPR051206">
    <property type="entry name" value="NAMLAA_amidase_2"/>
</dbReference>
<protein>
    <recommendedName>
        <fullName evidence="3">N-acetylmuramoyl-L-alanine amidase</fullName>
        <ecNumber evidence="3">3.5.1.28</ecNumber>
    </recommendedName>
    <alternativeName>
        <fullName evidence="7">Autolysin</fullName>
    </alternativeName>
    <alternativeName>
        <fullName evidence="6">Cell wall hydrolase</fullName>
    </alternativeName>
</protein>
<dbReference type="SUPFAM" id="SSF55846">
    <property type="entry name" value="N-acetylmuramoyl-L-alanine amidase-like"/>
    <property type="match status" value="1"/>
</dbReference>
<dbReference type="Gene3D" id="1.10.101.10">
    <property type="entry name" value="PGBD-like superfamily/PGBD"/>
    <property type="match status" value="1"/>
</dbReference>
<dbReference type="Pfam" id="PF01471">
    <property type="entry name" value="PG_binding_1"/>
    <property type="match status" value="1"/>
</dbReference>
<dbReference type="InterPro" id="IPR006619">
    <property type="entry name" value="PGRP_domain_met/bac"/>
</dbReference>
<dbReference type="InterPro" id="IPR002502">
    <property type="entry name" value="Amidase_domain"/>
</dbReference>
<organism evidence="10 11">
    <name type="scientific">Alkalicoccus daliensis</name>
    <dbReference type="NCBI Taxonomy" id="745820"/>
    <lineage>
        <taxon>Bacteria</taxon>
        <taxon>Bacillati</taxon>
        <taxon>Bacillota</taxon>
        <taxon>Bacilli</taxon>
        <taxon>Bacillales</taxon>
        <taxon>Bacillaceae</taxon>
        <taxon>Alkalicoccus</taxon>
    </lineage>
</organism>
<dbReference type="GO" id="GO:0009254">
    <property type="term" value="P:peptidoglycan turnover"/>
    <property type="evidence" value="ECO:0007669"/>
    <property type="project" value="TreeGrafter"/>
</dbReference>
<evidence type="ECO:0000313" key="10">
    <source>
        <dbReference type="EMBL" id="SDO27175.1"/>
    </source>
</evidence>
<dbReference type="SMART" id="SM00701">
    <property type="entry name" value="PGRP"/>
    <property type="match status" value="1"/>
</dbReference>
<evidence type="ECO:0000256" key="4">
    <source>
        <dbReference type="ARBA" id="ARBA00022801"/>
    </source>
</evidence>
<dbReference type="RefSeq" id="WP_090843519.1">
    <property type="nucleotide sequence ID" value="NZ_FNIL01000010.1"/>
</dbReference>
<reference evidence="11" key="1">
    <citation type="submission" date="2016-10" db="EMBL/GenBank/DDBJ databases">
        <authorList>
            <person name="Varghese N."/>
            <person name="Submissions S."/>
        </authorList>
    </citation>
    <scope>NUCLEOTIDE SEQUENCE [LARGE SCALE GENOMIC DNA]</scope>
    <source>
        <strain evidence="11">CGMCC 1.10369</strain>
    </source>
</reference>
<dbReference type="InterPro" id="IPR036366">
    <property type="entry name" value="PGBDSf"/>
</dbReference>
<accession>A0A1H0I738</accession>
<sequence length="226" mass="25284">MKILDQRGKLVQQSNARYKDGGQPNRITIHHSAGNTGSADTFAHYHTQHLGWPGIGYHYVINRNGDIERCWNDTVVSYHTKGSNTGNIGICLVGNGSFTTEQMKQLITLIQSLQKRWGIQTSNVKGHREWKGQQTECPGFEVSRVRGLLPVRKLLRKGSKGEEVLELQNRLLSRGIPLPVFGADGIYGSETEKAVREYQKQYNLTADGVTGAETWGSLLRTEYLTT</sequence>
<dbReference type="GO" id="GO:0071555">
    <property type="term" value="P:cell wall organization"/>
    <property type="evidence" value="ECO:0007669"/>
    <property type="project" value="UniProtKB-KW"/>
</dbReference>
<dbReference type="SUPFAM" id="SSF47090">
    <property type="entry name" value="PGBD-like"/>
    <property type="match status" value="1"/>
</dbReference>
<dbReference type="EMBL" id="FNIL01000010">
    <property type="protein sequence ID" value="SDO27175.1"/>
    <property type="molecule type" value="Genomic_DNA"/>
</dbReference>
<proteinExistence type="inferred from homology"/>
<keyword evidence="4" id="KW-0378">Hydrolase</keyword>
<evidence type="ECO:0000256" key="3">
    <source>
        <dbReference type="ARBA" id="ARBA00011901"/>
    </source>
</evidence>
<dbReference type="AlphaFoldDB" id="A0A1H0I738"/>
<gene>
    <name evidence="10" type="ORF">SAMN04488053_11026</name>
</gene>
<dbReference type="GO" id="GO:0008745">
    <property type="term" value="F:N-acetylmuramoyl-L-alanine amidase activity"/>
    <property type="evidence" value="ECO:0007669"/>
    <property type="project" value="UniProtKB-EC"/>
</dbReference>
<feature type="domain" description="Peptidoglycan recognition protein family" evidence="9">
    <location>
        <begin position="1"/>
        <end position="131"/>
    </location>
</feature>
<dbReference type="InterPro" id="IPR036365">
    <property type="entry name" value="PGBD-like_sf"/>
</dbReference>
<evidence type="ECO:0000256" key="5">
    <source>
        <dbReference type="ARBA" id="ARBA00023316"/>
    </source>
</evidence>
<keyword evidence="11" id="KW-1185">Reference proteome</keyword>
<evidence type="ECO:0000256" key="1">
    <source>
        <dbReference type="ARBA" id="ARBA00001561"/>
    </source>
</evidence>
<dbReference type="PANTHER" id="PTHR30417:SF1">
    <property type="entry name" value="N-ACETYLMURAMOYL-L-ALANINE AMIDASE AMID"/>
    <property type="match status" value="1"/>
</dbReference>